<accession>A0A7R9KIT2</accession>
<feature type="chain" id="PRO_5036403375" description="Ig-like domain-containing protein" evidence="1">
    <location>
        <begin position="21"/>
        <end position="868"/>
    </location>
</feature>
<reference evidence="2" key="1">
    <citation type="submission" date="2020-11" db="EMBL/GenBank/DDBJ databases">
        <authorList>
            <person name="Tran Van P."/>
        </authorList>
    </citation>
    <scope>NUCLEOTIDE SEQUENCE</scope>
</reference>
<evidence type="ECO:0000313" key="2">
    <source>
        <dbReference type="EMBL" id="CAD7623871.1"/>
    </source>
</evidence>
<dbReference type="EMBL" id="OC856520">
    <property type="protein sequence ID" value="CAD7623871.1"/>
    <property type="molecule type" value="Genomic_DNA"/>
</dbReference>
<dbReference type="PANTHER" id="PTHR21261:SF15">
    <property type="entry name" value="BEATEN PATH IIIA, ISOFORM D-RELATED"/>
    <property type="match status" value="1"/>
</dbReference>
<keyword evidence="1" id="KW-0732">Signal</keyword>
<evidence type="ECO:0000313" key="3">
    <source>
        <dbReference type="Proteomes" id="UP000759131"/>
    </source>
</evidence>
<keyword evidence="3" id="KW-1185">Reference proteome</keyword>
<dbReference type="EMBL" id="CAJPIZ010001945">
    <property type="protein sequence ID" value="CAG2104301.1"/>
    <property type="molecule type" value="Genomic_DNA"/>
</dbReference>
<organism evidence="2">
    <name type="scientific">Medioppia subpectinata</name>
    <dbReference type="NCBI Taxonomy" id="1979941"/>
    <lineage>
        <taxon>Eukaryota</taxon>
        <taxon>Metazoa</taxon>
        <taxon>Ecdysozoa</taxon>
        <taxon>Arthropoda</taxon>
        <taxon>Chelicerata</taxon>
        <taxon>Arachnida</taxon>
        <taxon>Acari</taxon>
        <taxon>Acariformes</taxon>
        <taxon>Sarcoptiformes</taxon>
        <taxon>Oribatida</taxon>
        <taxon>Brachypylina</taxon>
        <taxon>Oppioidea</taxon>
        <taxon>Oppiidae</taxon>
        <taxon>Medioppia</taxon>
    </lineage>
</organism>
<evidence type="ECO:0008006" key="4">
    <source>
        <dbReference type="Google" id="ProtNLM"/>
    </source>
</evidence>
<gene>
    <name evidence="2" type="ORF">OSB1V03_LOCUS4320</name>
</gene>
<feature type="non-terminal residue" evidence="2">
    <location>
        <position position="1"/>
    </location>
</feature>
<proteinExistence type="predicted"/>
<feature type="signal peptide" evidence="1">
    <location>
        <begin position="1"/>
        <end position="20"/>
    </location>
</feature>
<name>A0A7R9KIT2_9ACAR</name>
<protein>
    <recommendedName>
        <fullName evidence="4">Ig-like domain-containing protein</fullName>
    </recommendedName>
</protein>
<dbReference type="AlphaFoldDB" id="A0A7R9KIT2"/>
<evidence type="ECO:0000256" key="1">
    <source>
        <dbReference type="SAM" id="SignalP"/>
    </source>
</evidence>
<sequence length="868" mass="101064">MNKYIVAGLLVLSMVIYCTGQTLDPKLKSLTLSQTKRDNNLVLICDLSLENNQDLAGVYMRYKDQWYYGVNIGNMRERYDPNVIASDRLIDRTPPLYDRTSKYGRIRNVITGATESDDYDCWVTFSVSGITFTQSSREVITDRRFVKTAIYDNNVLSSRYRIGDDVSIHCDYQMQNKDLFQDITVSKDGNQFFRYLSHTNVKFTPRQGVENIRMDADNNKQLYLTINPDDKANVNTGGQYECKVNFINPDDVDDHIETQQPLNRIRLESNEELVGVNMQYKDQWYYRVDIGNMTERYDPNVIASDRLIDRTPPLYDRTSKYGHIRNVITGATESDDYDCFVTFKVSGLTFTQSSREVIVNRRYVDTTIYDNNVVSSLYRIGDTVSIHCDYQLKTTDTFRDISVSRNGKPFYRYLSHTNVQFTPQKGVENIKMNLDSNKQLYLTINPVDKANVNTEGQYEVHHRNPQERYNNTVIDSTRLIDRVPPLYNSTVKYGHIRNVISDTPPSDDFDCYITWYDGIGTYCHQSSRSVPDQRSIKTSILVNNVLSNQYSVGDDVKIHCDYQLQPKDTFFDVQAIRNDRTFYRYINKDRFFFTPQTGIETIRVDDTTNQRLWLTINPINRANAYTGACSPVKSLTLEPYKRDNDLVLNCDFQFESNQRWQKVYMRYKDQPYYGVDAATLEEHYYSDVIDSTRLIDRMPPLYNSTINYGHIRNVLSDTPPSDDFDCYVTYYDGVDLCWQWSRKVPDQRTIKTSIFVNYVLSDQYSVGDVVQIQCDYQLQANDTFFDSRAIKDDRIFYRYINKDKSFFTPQTGIDAVKVDSKTNQRLWLTINPNDRANANTGGQYKCQVNYVNPDGVDTKIEHLVHLSL</sequence>
<dbReference type="Proteomes" id="UP000759131">
    <property type="component" value="Unassembled WGS sequence"/>
</dbReference>
<dbReference type="PANTHER" id="PTHR21261">
    <property type="entry name" value="BEAT PROTEIN"/>
    <property type="match status" value="1"/>
</dbReference>